<protein>
    <submittedName>
        <fullName evidence="1">Uncharacterized protein</fullName>
    </submittedName>
</protein>
<evidence type="ECO:0000313" key="2">
    <source>
        <dbReference type="Proteomes" id="UP000298646"/>
    </source>
</evidence>
<dbReference type="RefSeq" id="WP_137087958.1">
    <property type="nucleotide sequence ID" value="NZ_CP039908.1"/>
</dbReference>
<evidence type="ECO:0000313" key="1">
    <source>
        <dbReference type="EMBL" id="QCM03270.1"/>
    </source>
</evidence>
<sequence length="330" mass="39147">MKMIKAEPMRRHHINDVRLGLIDRLLIKSEREKPDFNRRMFDEDFARLFRSINRQSGNLFEIVSNDDELTQRMLGHVKTRYVQNTVDETVRELVEEIAQSLIWFGTAYYFLQGDSEQGAVHLASFNSSGVFRLFGTHIQWVPRRTERNWDRDDEELPREVRILDAAKTMRFDMPKSIKHLLAAQRRTLAVLDKHQFRIADFQPQATHENPNPTNHFDFRVWRDAQERALYRATRGTGWNGRKYDSSKPSEFFDCCRLIRFRRNQLILRDDILRQLSVELSRVGKGYKAEFSVAISRTEQLPSVEHLNELEARLNHEEVGFTEIIDYCFKR</sequence>
<name>A0AAE6BTA7_AGRTU</name>
<dbReference type="AlphaFoldDB" id="A0AAE6BTA7"/>
<dbReference type="Proteomes" id="UP000298646">
    <property type="component" value="Chromosome linear"/>
</dbReference>
<dbReference type="EMBL" id="CP039908">
    <property type="protein sequence ID" value="QCM03270.1"/>
    <property type="molecule type" value="Genomic_DNA"/>
</dbReference>
<proteinExistence type="predicted"/>
<reference evidence="1 2" key="1">
    <citation type="submission" date="2019-04" db="EMBL/GenBank/DDBJ databases">
        <title>Complete genome sequence of Agrobacterium tumefaciens CFBP6624.</title>
        <authorList>
            <person name="Haryono M."/>
            <person name="Lin Y.-C."/>
            <person name="Lai E.-M."/>
            <person name="Kuo C.-H."/>
        </authorList>
    </citation>
    <scope>NUCLEOTIDE SEQUENCE [LARGE SCALE GENOMIC DNA]</scope>
    <source>
        <strain evidence="1 2">CFBP6624</strain>
    </source>
</reference>
<accession>A0AAE6BTA7</accession>
<gene>
    <name evidence="1" type="ORF">CFBP6624_24420</name>
</gene>
<organism evidence="1 2">
    <name type="scientific">Agrobacterium tumefaciens</name>
    <dbReference type="NCBI Taxonomy" id="358"/>
    <lineage>
        <taxon>Bacteria</taxon>
        <taxon>Pseudomonadati</taxon>
        <taxon>Pseudomonadota</taxon>
        <taxon>Alphaproteobacteria</taxon>
        <taxon>Hyphomicrobiales</taxon>
        <taxon>Rhizobiaceae</taxon>
        <taxon>Rhizobium/Agrobacterium group</taxon>
        <taxon>Agrobacterium</taxon>
        <taxon>Agrobacterium tumefaciens complex</taxon>
    </lineage>
</organism>